<dbReference type="EMBL" id="ASHR01000007">
    <property type="protein sequence ID" value="ERG65215.1"/>
    <property type="molecule type" value="Genomic_DNA"/>
</dbReference>
<reference evidence="2 3" key="1">
    <citation type="journal article" date="2013" name="Genome Announc.">
        <title>First draft genome sequence from a member of the genus agrococcus, isolated from modern microbialites.</title>
        <authorList>
            <person name="White R.A.III."/>
            <person name="Grassa C.J."/>
            <person name="Suttle C.A."/>
        </authorList>
    </citation>
    <scope>NUCLEOTIDE SEQUENCE [LARGE SCALE GENOMIC DNA]</scope>
    <source>
        <strain evidence="2 3">RW1</strain>
    </source>
</reference>
<evidence type="ECO:0000313" key="2">
    <source>
        <dbReference type="EMBL" id="ERG65215.1"/>
    </source>
</evidence>
<keyword evidence="1" id="KW-0472">Membrane</keyword>
<protein>
    <submittedName>
        <fullName evidence="2">Uncharacterized protein</fullName>
    </submittedName>
</protein>
<dbReference type="AlphaFoldDB" id="U1MXA9"/>
<comment type="caution">
    <text evidence="2">The sequence shown here is derived from an EMBL/GenBank/DDBJ whole genome shotgun (WGS) entry which is preliminary data.</text>
</comment>
<name>U1MXA9_9MICO</name>
<sequence>MVGDLVSLIVALAAVGVGLVGIRRHARGRAKHVWPALLGTIAGGLVALVAAVLLIASL</sequence>
<dbReference type="Proteomes" id="UP000016462">
    <property type="component" value="Unassembled WGS sequence"/>
</dbReference>
<keyword evidence="1" id="KW-1133">Transmembrane helix</keyword>
<gene>
    <name evidence="2" type="ORF">L332_12295</name>
</gene>
<proteinExistence type="predicted"/>
<accession>U1MXA9</accession>
<evidence type="ECO:0000313" key="3">
    <source>
        <dbReference type="Proteomes" id="UP000016462"/>
    </source>
</evidence>
<keyword evidence="1" id="KW-0812">Transmembrane</keyword>
<evidence type="ECO:0000256" key="1">
    <source>
        <dbReference type="SAM" id="Phobius"/>
    </source>
</evidence>
<feature type="transmembrane region" description="Helical" evidence="1">
    <location>
        <begin position="34"/>
        <end position="56"/>
    </location>
</feature>
<organism evidence="2 3">
    <name type="scientific">Agrococcus pavilionensis RW1</name>
    <dbReference type="NCBI Taxonomy" id="1330458"/>
    <lineage>
        <taxon>Bacteria</taxon>
        <taxon>Bacillati</taxon>
        <taxon>Actinomycetota</taxon>
        <taxon>Actinomycetes</taxon>
        <taxon>Micrococcales</taxon>
        <taxon>Microbacteriaceae</taxon>
        <taxon>Agrococcus</taxon>
    </lineage>
</organism>
<feature type="transmembrane region" description="Helical" evidence="1">
    <location>
        <begin position="6"/>
        <end position="22"/>
    </location>
</feature>
<keyword evidence="3" id="KW-1185">Reference proteome</keyword>
<dbReference type="RefSeq" id="WP_021009584.1">
    <property type="nucleotide sequence ID" value="NZ_ASHR01000007.1"/>
</dbReference>